<dbReference type="InterPro" id="IPR025064">
    <property type="entry name" value="DUF4005"/>
</dbReference>
<dbReference type="PANTHER" id="PTHR32295">
    <property type="entry name" value="IQ-DOMAIN 5-RELATED"/>
    <property type="match status" value="1"/>
</dbReference>
<evidence type="ECO:0000259" key="5">
    <source>
        <dbReference type="Pfam" id="PF13178"/>
    </source>
</evidence>
<feature type="region of interest" description="Disordered" evidence="4">
    <location>
        <begin position="14"/>
        <end position="42"/>
    </location>
</feature>
<reference evidence="6" key="1">
    <citation type="submission" date="2015-07" db="EMBL/GenBank/DDBJ databases">
        <title>Transcriptome Assembly of Anthurium amnicola.</title>
        <authorList>
            <person name="Suzuki J."/>
        </authorList>
    </citation>
    <scope>NUCLEOTIDE SEQUENCE</scope>
</reference>
<feature type="compositionally biased region" description="Polar residues" evidence="4">
    <location>
        <begin position="508"/>
        <end position="525"/>
    </location>
</feature>
<dbReference type="EMBL" id="GDJX01023254">
    <property type="protein sequence ID" value="JAT44682.1"/>
    <property type="molecule type" value="Transcribed_RNA"/>
</dbReference>
<dbReference type="AlphaFoldDB" id="A0A1D1XQL4"/>
<gene>
    <name evidence="6" type="primary">IQD31_0</name>
    <name evidence="6" type="ORF">g.66641</name>
</gene>
<comment type="similarity">
    <text evidence="2">Belongs to the IQD family.</text>
</comment>
<evidence type="ECO:0000313" key="6">
    <source>
        <dbReference type="EMBL" id="JAT44682.1"/>
    </source>
</evidence>
<dbReference type="CDD" id="cd23767">
    <property type="entry name" value="IQCD"/>
    <property type="match status" value="1"/>
</dbReference>
<evidence type="ECO:0000256" key="1">
    <source>
        <dbReference type="ARBA" id="ARBA00022860"/>
    </source>
</evidence>
<name>A0A1D1XQL4_9ARAE</name>
<dbReference type="PROSITE" id="PS50096">
    <property type="entry name" value="IQ"/>
    <property type="match status" value="3"/>
</dbReference>
<feature type="compositionally biased region" description="Basic and acidic residues" evidence="4">
    <location>
        <begin position="343"/>
        <end position="355"/>
    </location>
</feature>
<comment type="subunit">
    <text evidence="3">Binds to multiple calmodulin (CaM) in the presence of Ca(2+) and CaM-like proteins.</text>
</comment>
<accession>A0A1D1XQL4</accession>
<feature type="region of interest" description="Disordered" evidence="4">
    <location>
        <begin position="251"/>
        <end position="282"/>
    </location>
</feature>
<dbReference type="SMART" id="SM00015">
    <property type="entry name" value="IQ"/>
    <property type="match status" value="2"/>
</dbReference>
<dbReference type="Pfam" id="PF00612">
    <property type="entry name" value="IQ"/>
    <property type="match status" value="2"/>
</dbReference>
<feature type="region of interest" description="Disordered" evidence="4">
    <location>
        <begin position="452"/>
        <end position="595"/>
    </location>
</feature>
<organism evidence="6">
    <name type="scientific">Anthurium amnicola</name>
    <dbReference type="NCBI Taxonomy" id="1678845"/>
    <lineage>
        <taxon>Eukaryota</taxon>
        <taxon>Viridiplantae</taxon>
        <taxon>Streptophyta</taxon>
        <taxon>Embryophyta</taxon>
        <taxon>Tracheophyta</taxon>
        <taxon>Spermatophyta</taxon>
        <taxon>Magnoliopsida</taxon>
        <taxon>Liliopsida</taxon>
        <taxon>Araceae</taxon>
        <taxon>Pothoideae</taxon>
        <taxon>Potheae</taxon>
        <taxon>Anthurium</taxon>
    </lineage>
</organism>
<protein>
    <submittedName>
        <fullName evidence="6">Protein IQ-DOMAIN 31</fullName>
    </submittedName>
</protein>
<sequence>MGKSPGKWIKTLLFGKKSSRSHASKTRTSAAKSKDWSGGKEGPASAVDSVVISEQVLTNTICNGIDPEIEKGAQPAVGGVVIFPGREVADKQGCAVANVCSDPGRPREEQAAVKAQAAFRGYLARRAFRALKGIIRLQAVIRGHIVRRQAIATLYCMWGIVKFQALVRGRRVRHDIDFKVKRRSHQSKDVKHTGPFGVSISSRKGKANAFVCKLLSSSTVVKPLDLQYSLEESNSAWIWLERWTSSMFWKPPPQPKKVLDSRPQGRHYAMETESGRSKRSVRKNLGANIELGLNNVALESEKPKRNLRKVPGYPADPGQENAQSELERVKRNLRKVSNSMAEASERTEVDTEKPKRSMQKVANTSDHLDQVVGDTIEKMQKAVVILSPETKNSETTLKCNVEKVIDSSDIDQGAEEAVENVKQDAVLASMSENVGTTSMPVLNDGALDIEVEDYPTADPNPSQNTGNAERCTPVSGEFSSKEEEAPHDNQKTSKRRASFSAKSEHTENGLQNTPKLPSYMATTESAKAKLRGQNSPRFGSDEIENNGFTRRHSLPSSTNGKLNSLSPRTQRLVQASGKGGLRSDRSLLSSRDGNG</sequence>
<feature type="compositionally biased region" description="Polar residues" evidence="4">
    <location>
        <begin position="554"/>
        <end position="573"/>
    </location>
</feature>
<feature type="compositionally biased region" description="Basic and acidic residues" evidence="4">
    <location>
        <begin position="479"/>
        <end position="491"/>
    </location>
</feature>
<dbReference type="InterPro" id="IPR000048">
    <property type="entry name" value="IQ_motif_EF-hand-BS"/>
</dbReference>
<feature type="region of interest" description="Disordered" evidence="4">
    <location>
        <begin position="302"/>
        <end position="362"/>
    </location>
</feature>
<feature type="compositionally biased region" description="Low complexity" evidence="4">
    <location>
        <begin position="586"/>
        <end position="595"/>
    </location>
</feature>
<feature type="domain" description="DUF4005" evidence="5">
    <location>
        <begin position="498"/>
        <end position="583"/>
    </location>
</feature>
<proteinExistence type="inferred from homology"/>
<dbReference type="Pfam" id="PF13178">
    <property type="entry name" value="DUF4005"/>
    <property type="match status" value="1"/>
</dbReference>
<dbReference type="PANTHER" id="PTHR32295:SF281">
    <property type="entry name" value="PROTEIN IQ-DOMAIN 31"/>
    <property type="match status" value="1"/>
</dbReference>
<evidence type="ECO:0000256" key="3">
    <source>
        <dbReference type="ARBA" id="ARBA00024378"/>
    </source>
</evidence>
<evidence type="ECO:0000256" key="4">
    <source>
        <dbReference type="SAM" id="MobiDB-lite"/>
    </source>
</evidence>
<dbReference type="GO" id="GO:0005516">
    <property type="term" value="F:calmodulin binding"/>
    <property type="evidence" value="ECO:0007669"/>
    <property type="project" value="UniProtKB-KW"/>
</dbReference>
<evidence type="ECO:0000256" key="2">
    <source>
        <dbReference type="ARBA" id="ARBA00024341"/>
    </source>
</evidence>
<keyword evidence="1" id="KW-0112">Calmodulin-binding</keyword>